<sequence length="80" mass="8622">MDGSLDVRKFLALQDRASPRSAAAAVPAQRDGDSGGLSPEQLHRARLAVARGARDRADCRMLLAMLGLTDDDNEEATRED</sequence>
<proteinExistence type="predicted"/>
<accession>A0A1G8WY87</accession>
<keyword evidence="3" id="KW-1185">Reference proteome</keyword>
<evidence type="ECO:0000256" key="1">
    <source>
        <dbReference type="SAM" id="MobiDB-lite"/>
    </source>
</evidence>
<name>A0A1G8WY87_ACTMZ</name>
<gene>
    <name evidence="2" type="ORF">SAMN04487820_102284</name>
</gene>
<organism evidence="2 3">
    <name type="scientific">Actinopolyspora mzabensis</name>
    <dbReference type="NCBI Taxonomy" id="995066"/>
    <lineage>
        <taxon>Bacteria</taxon>
        <taxon>Bacillati</taxon>
        <taxon>Actinomycetota</taxon>
        <taxon>Actinomycetes</taxon>
        <taxon>Actinopolysporales</taxon>
        <taxon>Actinopolysporaceae</taxon>
        <taxon>Actinopolyspora</taxon>
    </lineage>
</organism>
<protein>
    <submittedName>
        <fullName evidence="2">Uncharacterized protein</fullName>
    </submittedName>
</protein>
<dbReference type="EMBL" id="FNFM01000002">
    <property type="protein sequence ID" value="SDJ83174.1"/>
    <property type="molecule type" value="Genomic_DNA"/>
</dbReference>
<feature type="region of interest" description="Disordered" evidence="1">
    <location>
        <begin position="16"/>
        <end position="40"/>
    </location>
</feature>
<dbReference type="Proteomes" id="UP000199213">
    <property type="component" value="Unassembled WGS sequence"/>
</dbReference>
<dbReference type="RefSeq" id="WP_092626516.1">
    <property type="nucleotide sequence ID" value="NZ_FNFM01000002.1"/>
</dbReference>
<reference evidence="3" key="1">
    <citation type="submission" date="2016-10" db="EMBL/GenBank/DDBJ databases">
        <authorList>
            <person name="Varghese N."/>
            <person name="Submissions S."/>
        </authorList>
    </citation>
    <scope>NUCLEOTIDE SEQUENCE [LARGE SCALE GENOMIC DNA]</scope>
    <source>
        <strain evidence="3">DSM 45460</strain>
    </source>
</reference>
<dbReference type="OrthoDB" id="3556589at2"/>
<feature type="compositionally biased region" description="Low complexity" evidence="1">
    <location>
        <begin position="19"/>
        <end position="28"/>
    </location>
</feature>
<evidence type="ECO:0000313" key="3">
    <source>
        <dbReference type="Proteomes" id="UP000199213"/>
    </source>
</evidence>
<evidence type="ECO:0000313" key="2">
    <source>
        <dbReference type="EMBL" id="SDJ83174.1"/>
    </source>
</evidence>
<dbReference type="AlphaFoldDB" id="A0A1G8WY87"/>